<evidence type="ECO:0000313" key="2">
    <source>
        <dbReference type="Proteomes" id="UP000663891"/>
    </source>
</evidence>
<comment type="caution">
    <text evidence="1">The sequence shown here is derived from an EMBL/GenBank/DDBJ whole genome shotgun (WGS) entry which is preliminary data.</text>
</comment>
<evidence type="ECO:0000313" key="1">
    <source>
        <dbReference type="EMBL" id="CAF0955740.1"/>
    </source>
</evidence>
<reference evidence="1" key="1">
    <citation type="submission" date="2021-02" db="EMBL/GenBank/DDBJ databases">
        <authorList>
            <person name="Nowell W R."/>
        </authorList>
    </citation>
    <scope>NUCLEOTIDE SEQUENCE</scope>
</reference>
<accession>A0A814DI25</accession>
<dbReference type="OrthoDB" id="10012564at2759"/>
<dbReference type="Proteomes" id="UP000663891">
    <property type="component" value="Unassembled WGS sequence"/>
</dbReference>
<gene>
    <name evidence="1" type="ORF">VCS650_LOCUS12323</name>
</gene>
<proteinExistence type="predicted"/>
<protein>
    <submittedName>
        <fullName evidence="1">Uncharacterized protein</fullName>
    </submittedName>
</protein>
<sequence>MNVQEKNERNKKTSFANETTQLTAITNLQSIDSSKKRKQLKLIENKQVRAVPDGYYTGLINDMHKDYINFKDKGTFLQMERIRQTSQLSDHSNEEIHFEERKLGKVKTPISLNASSIRCTLPSDYDQLENLSPLSFLTKYTKASINRQQIIFKLIRKIQRDSVVDIEDAKDIVFEYFNHYKKFDDINELFTFLDINSLNTLQSNEVVLICCYAERYFLHKLTKNENMLFQRPLQEIIDFEFLKRKLDRLKLTDSLQRFIKTLETSTIDESILKL</sequence>
<dbReference type="EMBL" id="CAJNON010000094">
    <property type="protein sequence ID" value="CAF0955740.1"/>
    <property type="molecule type" value="Genomic_DNA"/>
</dbReference>
<organism evidence="1 2">
    <name type="scientific">Adineta steineri</name>
    <dbReference type="NCBI Taxonomy" id="433720"/>
    <lineage>
        <taxon>Eukaryota</taxon>
        <taxon>Metazoa</taxon>
        <taxon>Spiralia</taxon>
        <taxon>Gnathifera</taxon>
        <taxon>Rotifera</taxon>
        <taxon>Eurotatoria</taxon>
        <taxon>Bdelloidea</taxon>
        <taxon>Adinetida</taxon>
        <taxon>Adinetidae</taxon>
        <taxon>Adineta</taxon>
    </lineage>
</organism>
<dbReference type="AlphaFoldDB" id="A0A814DI25"/>
<name>A0A814DI25_9BILA</name>